<sequence length="498" mass="51968">MTPKTTLKAIASGLASVLVVLSLGLPANAASCEATRPLSRATVTNDSLEQGVSLTRYSFQAGEGNSSPYESRFTVTKSNLNYTTLTPTTAPYLRDQSQLSLAQGVSALVHVNGDFFDFSSRMPYSAIARGSQLTYSPQVRSKVIGIRSVTASSKTGVLKSSIVKSSGKNFTIYGLNLPVLTGSKTIAYSSAFASSVLPAAAASILVVSGKVKTVYQRGTTIRPSSGYVFSAVGSAATNLKKLKVGATFSYRPPVGRIPQLSRDYLTSSGTITNSAGTVLASISAVNFWSQSYSSGAVVFDDKFDATPPKGAATVVVAANGVVTKVYASGSSQSIPSGGKVIQFYGTAQNKISGFVVGSSVTIKRGFTTSSGNSYETVFGIGATLLYRGAVVAPCTGNSDTVRPRTGIGWDDYGNVYVATTTMGRDWYDGGQGGYRVGGSTVHQMADWLRAVGATYAVSLDGGGSTTMLAKLAGDYHRVDLPDGVWIRYIPTGVALISR</sequence>
<evidence type="ECO:0000313" key="2">
    <source>
        <dbReference type="EMBL" id="CAB4603329.1"/>
    </source>
</evidence>
<name>A0A6J6GU15_9ZZZZ</name>
<organism evidence="2">
    <name type="scientific">freshwater metagenome</name>
    <dbReference type="NCBI Taxonomy" id="449393"/>
    <lineage>
        <taxon>unclassified sequences</taxon>
        <taxon>metagenomes</taxon>
        <taxon>ecological metagenomes</taxon>
    </lineage>
</organism>
<feature type="domain" description="Phosphodiester glycosidase" evidence="1">
    <location>
        <begin position="313"/>
        <end position="494"/>
    </location>
</feature>
<evidence type="ECO:0000259" key="1">
    <source>
        <dbReference type="Pfam" id="PF09992"/>
    </source>
</evidence>
<dbReference type="AlphaFoldDB" id="A0A6J6GU15"/>
<dbReference type="EMBL" id="CAEZUR010000017">
    <property type="protein sequence ID" value="CAB4603329.1"/>
    <property type="molecule type" value="Genomic_DNA"/>
</dbReference>
<gene>
    <name evidence="2" type="ORF">UFOPK1843_00321</name>
</gene>
<dbReference type="Pfam" id="PF09992">
    <property type="entry name" value="NAGPA"/>
    <property type="match status" value="1"/>
</dbReference>
<accession>A0A6J6GU15</accession>
<reference evidence="2" key="1">
    <citation type="submission" date="2020-05" db="EMBL/GenBank/DDBJ databases">
        <authorList>
            <person name="Chiriac C."/>
            <person name="Salcher M."/>
            <person name="Ghai R."/>
            <person name="Kavagutti S V."/>
        </authorList>
    </citation>
    <scope>NUCLEOTIDE SEQUENCE</scope>
</reference>
<protein>
    <submittedName>
        <fullName evidence="2">Unannotated protein</fullName>
    </submittedName>
</protein>
<dbReference type="InterPro" id="IPR018711">
    <property type="entry name" value="NAGPA"/>
</dbReference>
<proteinExistence type="predicted"/>